<organism evidence="1 2">
    <name type="scientific">Paralvinella palmiformis</name>
    <dbReference type="NCBI Taxonomy" id="53620"/>
    <lineage>
        <taxon>Eukaryota</taxon>
        <taxon>Metazoa</taxon>
        <taxon>Spiralia</taxon>
        <taxon>Lophotrochozoa</taxon>
        <taxon>Annelida</taxon>
        <taxon>Polychaeta</taxon>
        <taxon>Sedentaria</taxon>
        <taxon>Canalipalpata</taxon>
        <taxon>Terebellida</taxon>
        <taxon>Terebelliformia</taxon>
        <taxon>Alvinellidae</taxon>
        <taxon>Paralvinella</taxon>
    </lineage>
</organism>
<name>A0AAD9IVI6_9ANNE</name>
<protein>
    <submittedName>
        <fullName evidence="1">Uncharacterized protein</fullName>
    </submittedName>
</protein>
<dbReference type="AlphaFoldDB" id="A0AAD9IVI6"/>
<evidence type="ECO:0000313" key="1">
    <source>
        <dbReference type="EMBL" id="KAK2141674.1"/>
    </source>
</evidence>
<reference evidence="1" key="1">
    <citation type="journal article" date="2023" name="Mol. Biol. Evol.">
        <title>Third-Generation Sequencing Reveals the Adaptive Role of the Epigenome in Three Deep-Sea Polychaetes.</title>
        <authorList>
            <person name="Perez M."/>
            <person name="Aroh O."/>
            <person name="Sun Y."/>
            <person name="Lan Y."/>
            <person name="Juniper S.K."/>
            <person name="Young C.R."/>
            <person name="Angers B."/>
            <person name="Qian P.Y."/>
        </authorList>
    </citation>
    <scope>NUCLEOTIDE SEQUENCE</scope>
    <source>
        <strain evidence="1">P08H-3</strain>
    </source>
</reference>
<comment type="caution">
    <text evidence="1">The sequence shown here is derived from an EMBL/GenBank/DDBJ whole genome shotgun (WGS) entry which is preliminary data.</text>
</comment>
<dbReference type="Proteomes" id="UP001208570">
    <property type="component" value="Unassembled WGS sequence"/>
</dbReference>
<proteinExistence type="predicted"/>
<sequence length="162" mass="19108">MVTQSSATLIDKIYVKCDKYENVTSRTLITYISDNFPILTCLDIERVINHKKSLTFMQHQLGHSQLRNMSEALKTTDWDHVFGYDKLEVLQKKTVRTMTRSVYKKHVSPLFRMVHILKFRYLNDHQINGIMFDFVHPNLPLTLLSLFEYHAEGFGLLRETQK</sequence>
<gene>
    <name evidence="1" type="ORF">LSH36_1058g00006</name>
</gene>
<dbReference type="EMBL" id="JAODUP010001058">
    <property type="protein sequence ID" value="KAK2141674.1"/>
    <property type="molecule type" value="Genomic_DNA"/>
</dbReference>
<evidence type="ECO:0000313" key="2">
    <source>
        <dbReference type="Proteomes" id="UP001208570"/>
    </source>
</evidence>
<keyword evidence="2" id="KW-1185">Reference proteome</keyword>
<accession>A0AAD9IVI6</accession>